<evidence type="ECO:0000256" key="1">
    <source>
        <dbReference type="SAM" id="MobiDB-lite"/>
    </source>
</evidence>
<dbReference type="OrthoDB" id="10254945at2759"/>
<feature type="compositionally biased region" description="Low complexity" evidence="1">
    <location>
        <begin position="493"/>
        <end position="506"/>
    </location>
</feature>
<evidence type="ECO:0000313" key="3">
    <source>
        <dbReference type="Proteomes" id="UP000070700"/>
    </source>
</evidence>
<dbReference type="Proteomes" id="UP000070700">
    <property type="component" value="Unassembled WGS sequence"/>
</dbReference>
<sequence length="675" mass="76390">MHMTSAAGGPALTMLAERYTHPTGKEHKVISYTGLSGMTPLVSPSSPTIRSRKKHAQLDGYQRRRFQAISTKELESMGAFAPRFFDFLYAVNIPINPLFHRDKWDYSLSNAAPSYRLPGGLAGYWEAQNDLVWQMIQEPLKLASCFLENLNVIPWSIILLNGDYTSIENGIPDVWKGGKLQRVRRRPGLLGVPPGFRPKREKMFKNIIFRITSGHTEPHAGWQSGDFFLGRTWSAGDMTVIDLALEVLEPFLISDISPAERQLDVFRVAVILLHEISHAMWSRAYQGLGRPAHFPEPYFEEQCIAELGFSFEEAVFGGRPTYLTALGTGKFVDGNGLSCGAVYSSGWFNSLAAKYVQPERPDSFPAITPLPPDWNEMKSYPIPLEYFQSLSHSDFWTVHARAYQDAIKMGPKLLGTRLLITNQTLDIMTVQDSEDRTQIPIDVSAAPTVQSATEFENMRRARARKIIEAGTNIQAKANARLPQLQATMNSDINARGRSNSASSGSGRTEDSNAPPCTRYEEIRRYLFANSGQGRLCLDTMYFDMPENTLLNHIMLLGGIRLTVQEWRGFLRLASDRNEFLNWVPTGRGIVRWTALQEIYPNPSYVSPFSQFQLAQFQAMSTHNNWPASYFHDIDPNMFLVEANNYFQDILSNTIWDANDLRAYIDHHDATMTLWW</sequence>
<protein>
    <submittedName>
        <fullName evidence="2">Uncharacterized protein</fullName>
    </submittedName>
</protein>
<organism evidence="2 3">
    <name type="scientific">Mollisia scopiformis</name>
    <name type="common">Conifer needle endophyte fungus</name>
    <name type="synonym">Phialocephala scopiformis</name>
    <dbReference type="NCBI Taxonomy" id="149040"/>
    <lineage>
        <taxon>Eukaryota</taxon>
        <taxon>Fungi</taxon>
        <taxon>Dikarya</taxon>
        <taxon>Ascomycota</taxon>
        <taxon>Pezizomycotina</taxon>
        <taxon>Leotiomycetes</taxon>
        <taxon>Helotiales</taxon>
        <taxon>Mollisiaceae</taxon>
        <taxon>Mollisia</taxon>
    </lineage>
</organism>
<evidence type="ECO:0000313" key="2">
    <source>
        <dbReference type="EMBL" id="KUJ22910.1"/>
    </source>
</evidence>
<dbReference type="STRING" id="149040.A0A194XRJ3"/>
<reference evidence="2 3" key="1">
    <citation type="submission" date="2015-10" db="EMBL/GenBank/DDBJ databases">
        <title>Full genome of DAOMC 229536 Phialocephala scopiformis, a fungal endophyte of spruce producing the potent anti-insectan compound rugulosin.</title>
        <authorList>
            <consortium name="DOE Joint Genome Institute"/>
            <person name="Walker A.K."/>
            <person name="Frasz S.L."/>
            <person name="Seifert K.A."/>
            <person name="Miller J.D."/>
            <person name="Mondo S.J."/>
            <person name="Labutti K."/>
            <person name="Lipzen A."/>
            <person name="Dockter R."/>
            <person name="Kennedy M."/>
            <person name="Grigoriev I.V."/>
            <person name="Spatafora J.W."/>
        </authorList>
    </citation>
    <scope>NUCLEOTIDE SEQUENCE [LARGE SCALE GENOMIC DNA]</scope>
    <source>
        <strain evidence="2 3">CBS 120377</strain>
    </source>
</reference>
<gene>
    <name evidence="2" type="ORF">LY89DRAFT_763364</name>
</gene>
<dbReference type="InParanoid" id="A0A194XRJ3"/>
<proteinExistence type="predicted"/>
<feature type="region of interest" description="Disordered" evidence="1">
    <location>
        <begin position="487"/>
        <end position="515"/>
    </location>
</feature>
<dbReference type="GeneID" id="28831322"/>
<dbReference type="EMBL" id="KQ947406">
    <property type="protein sequence ID" value="KUJ22910.1"/>
    <property type="molecule type" value="Genomic_DNA"/>
</dbReference>
<name>A0A194XRJ3_MOLSC</name>
<dbReference type="RefSeq" id="XP_018077265.1">
    <property type="nucleotide sequence ID" value="XM_018221596.1"/>
</dbReference>
<dbReference type="KEGG" id="psco:LY89DRAFT_763364"/>
<keyword evidence="3" id="KW-1185">Reference proteome</keyword>
<accession>A0A194XRJ3</accession>
<dbReference type="AlphaFoldDB" id="A0A194XRJ3"/>